<evidence type="ECO:0000256" key="1">
    <source>
        <dbReference type="SAM" id="MobiDB-lite"/>
    </source>
</evidence>
<dbReference type="RefSeq" id="WP_247244352.1">
    <property type="nucleotide sequence ID" value="NZ_JALJRA010000009.1"/>
</dbReference>
<sequence length="47" mass="5305">MTQNGSHLEQEPAEGSRDVVEHELARDDKKAKENGREVKDKKDDAGR</sequence>
<evidence type="ECO:0000313" key="3">
    <source>
        <dbReference type="Proteomes" id="UP001549031"/>
    </source>
</evidence>
<reference evidence="2 3" key="1">
    <citation type="submission" date="2024-06" db="EMBL/GenBank/DDBJ databases">
        <title>Genomic Encyclopedia of Type Strains, Phase IV (KMG-IV): sequencing the most valuable type-strain genomes for metagenomic binning, comparative biology and taxonomic classification.</title>
        <authorList>
            <person name="Goeker M."/>
        </authorList>
    </citation>
    <scope>NUCLEOTIDE SEQUENCE [LARGE SCALE GENOMIC DNA]</scope>
    <source>
        <strain evidence="2 3">DSM 105042</strain>
    </source>
</reference>
<accession>A0ABV2H7K6</accession>
<protein>
    <submittedName>
        <fullName evidence="2">Uncharacterized protein</fullName>
    </submittedName>
</protein>
<proteinExistence type="predicted"/>
<keyword evidence="3" id="KW-1185">Reference proteome</keyword>
<gene>
    <name evidence="2" type="ORF">ABID21_002643</name>
</gene>
<comment type="caution">
    <text evidence="2">The sequence shown here is derived from an EMBL/GenBank/DDBJ whole genome shotgun (WGS) entry which is preliminary data.</text>
</comment>
<evidence type="ECO:0000313" key="2">
    <source>
        <dbReference type="EMBL" id="MET3586525.1"/>
    </source>
</evidence>
<feature type="region of interest" description="Disordered" evidence="1">
    <location>
        <begin position="1"/>
        <end position="47"/>
    </location>
</feature>
<name>A0ABV2H7K6_9HYPH</name>
<feature type="compositionally biased region" description="Basic and acidic residues" evidence="1">
    <location>
        <begin position="8"/>
        <end position="47"/>
    </location>
</feature>
<dbReference type="Proteomes" id="UP001549031">
    <property type="component" value="Unassembled WGS sequence"/>
</dbReference>
<dbReference type="EMBL" id="JBEPLJ010000009">
    <property type="protein sequence ID" value="MET3586525.1"/>
    <property type="molecule type" value="Genomic_DNA"/>
</dbReference>
<organism evidence="2 3">
    <name type="scientific">Pseudorhizobium tarimense</name>
    <dbReference type="NCBI Taxonomy" id="1079109"/>
    <lineage>
        <taxon>Bacteria</taxon>
        <taxon>Pseudomonadati</taxon>
        <taxon>Pseudomonadota</taxon>
        <taxon>Alphaproteobacteria</taxon>
        <taxon>Hyphomicrobiales</taxon>
        <taxon>Rhizobiaceae</taxon>
        <taxon>Rhizobium/Agrobacterium group</taxon>
        <taxon>Pseudorhizobium</taxon>
    </lineage>
</organism>